<protein>
    <submittedName>
        <fullName evidence="2">Uncharacterized protein</fullName>
    </submittedName>
</protein>
<feature type="region of interest" description="Disordered" evidence="1">
    <location>
        <begin position="21"/>
        <end position="40"/>
    </location>
</feature>
<dbReference type="AlphaFoldDB" id="X0URS6"/>
<proteinExistence type="predicted"/>
<organism evidence="2">
    <name type="scientific">marine sediment metagenome</name>
    <dbReference type="NCBI Taxonomy" id="412755"/>
    <lineage>
        <taxon>unclassified sequences</taxon>
        <taxon>metagenomes</taxon>
        <taxon>ecological metagenomes</taxon>
    </lineage>
</organism>
<accession>X0URS6</accession>
<sequence>MAAIAAVAVGVGKAVGGAVQAGKAHKEMRRARGRKQEAKAGMLSAMANRAEITNPYAGVTDLSGLASDLSSQISNPYNQLSVSTAAAEMQAEEADISLANTLDTLEQTGASAGGATALAMAALKSKKGVAA</sequence>
<comment type="caution">
    <text evidence="2">The sequence shown here is derived from an EMBL/GenBank/DDBJ whole genome shotgun (WGS) entry which is preliminary data.</text>
</comment>
<gene>
    <name evidence="2" type="ORF">S01H1_46498</name>
</gene>
<reference evidence="2" key="1">
    <citation type="journal article" date="2014" name="Front. Microbiol.">
        <title>High frequency of phylogenetically diverse reductive dehalogenase-homologous genes in deep subseafloor sedimentary metagenomes.</title>
        <authorList>
            <person name="Kawai M."/>
            <person name="Futagami T."/>
            <person name="Toyoda A."/>
            <person name="Takaki Y."/>
            <person name="Nishi S."/>
            <person name="Hori S."/>
            <person name="Arai W."/>
            <person name="Tsubouchi T."/>
            <person name="Morono Y."/>
            <person name="Uchiyama I."/>
            <person name="Ito T."/>
            <person name="Fujiyama A."/>
            <person name="Inagaki F."/>
            <person name="Takami H."/>
        </authorList>
    </citation>
    <scope>NUCLEOTIDE SEQUENCE</scope>
    <source>
        <strain evidence="2">Expedition CK06-06</strain>
    </source>
</reference>
<feature type="non-terminal residue" evidence="2">
    <location>
        <position position="131"/>
    </location>
</feature>
<evidence type="ECO:0000256" key="1">
    <source>
        <dbReference type="SAM" id="MobiDB-lite"/>
    </source>
</evidence>
<evidence type="ECO:0000313" key="2">
    <source>
        <dbReference type="EMBL" id="GAG08425.1"/>
    </source>
</evidence>
<name>X0URS6_9ZZZZ</name>
<dbReference type="EMBL" id="BARS01029776">
    <property type="protein sequence ID" value="GAG08425.1"/>
    <property type="molecule type" value="Genomic_DNA"/>
</dbReference>